<protein>
    <submittedName>
        <fullName evidence="2">(raccoon dog) hypothetical protein</fullName>
    </submittedName>
</protein>
<dbReference type="EMBL" id="CAJHUB010000752">
    <property type="protein sequence ID" value="CAD7681366.1"/>
    <property type="molecule type" value="Genomic_DNA"/>
</dbReference>
<evidence type="ECO:0000313" key="3">
    <source>
        <dbReference type="Proteomes" id="UP000645828"/>
    </source>
</evidence>
<keyword evidence="3" id="KW-1185">Reference proteome</keyword>
<comment type="caution">
    <text evidence="2">The sequence shown here is derived from an EMBL/GenBank/DDBJ whole genome shotgun (WGS) entry which is preliminary data.</text>
</comment>
<evidence type="ECO:0000256" key="1">
    <source>
        <dbReference type="SAM" id="MobiDB-lite"/>
    </source>
</evidence>
<feature type="region of interest" description="Disordered" evidence="1">
    <location>
        <begin position="1"/>
        <end position="28"/>
    </location>
</feature>
<dbReference type="AlphaFoldDB" id="A0A811YY31"/>
<sequence length="80" mass="9195">MKDKLQLPQGKQFGVTAESFEEGEVPHHKRRSFRSQMFQSYIYDIVENEIRNKTGMSTLTTAIQHSIGSPSLSNQTTKRH</sequence>
<name>A0A811YY31_NYCPR</name>
<accession>A0A811YY31</accession>
<dbReference type="Proteomes" id="UP000645828">
    <property type="component" value="Unassembled WGS sequence"/>
</dbReference>
<organism evidence="2 3">
    <name type="scientific">Nyctereutes procyonoides</name>
    <name type="common">Raccoon dog</name>
    <name type="synonym">Canis procyonoides</name>
    <dbReference type="NCBI Taxonomy" id="34880"/>
    <lineage>
        <taxon>Eukaryota</taxon>
        <taxon>Metazoa</taxon>
        <taxon>Chordata</taxon>
        <taxon>Craniata</taxon>
        <taxon>Vertebrata</taxon>
        <taxon>Euteleostomi</taxon>
        <taxon>Mammalia</taxon>
        <taxon>Eutheria</taxon>
        <taxon>Laurasiatheria</taxon>
        <taxon>Carnivora</taxon>
        <taxon>Caniformia</taxon>
        <taxon>Canidae</taxon>
        <taxon>Nyctereutes</taxon>
    </lineage>
</organism>
<proteinExistence type="predicted"/>
<reference evidence="2" key="1">
    <citation type="submission" date="2020-12" db="EMBL/GenBank/DDBJ databases">
        <authorList>
            <consortium name="Molecular Ecology Group"/>
        </authorList>
    </citation>
    <scope>NUCLEOTIDE SEQUENCE</scope>
    <source>
        <strain evidence="2">TBG_1078</strain>
    </source>
</reference>
<gene>
    <name evidence="2" type="ORF">NYPRO_LOCUS14158</name>
</gene>
<evidence type="ECO:0000313" key="2">
    <source>
        <dbReference type="EMBL" id="CAD7681366.1"/>
    </source>
</evidence>